<reference evidence="1 2" key="1">
    <citation type="submission" date="2017-02" db="EMBL/GenBank/DDBJ databases">
        <title>Complete genome sequences of Mycobacterium kansasii strains isolated from rhesus macaques.</title>
        <authorList>
            <person name="Panda A."/>
            <person name="Nagaraj S."/>
            <person name="Zhao X."/>
            <person name="Tettelin H."/>
            <person name="Detolla L.J."/>
        </authorList>
    </citation>
    <scope>NUCLEOTIDE SEQUENCE [LARGE SCALE GENOMIC DNA]</scope>
    <source>
        <strain evidence="1 2">11-3469</strain>
    </source>
</reference>
<dbReference type="Proteomes" id="UP000188532">
    <property type="component" value="Unassembled WGS sequence"/>
</dbReference>
<name>A0A1V3XMR6_MYCKA</name>
<dbReference type="EMBL" id="MVBN01000002">
    <property type="protein sequence ID" value="OOK80513.1"/>
    <property type="molecule type" value="Genomic_DNA"/>
</dbReference>
<dbReference type="AlphaFoldDB" id="A0A1V3XMR6"/>
<dbReference type="SUPFAM" id="SSF53335">
    <property type="entry name" value="S-adenosyl-L-methionine-dependent methyltransferases"/>
    <property type="match status" value="1"/>
</dbReference>
<evidence type="ECO:0000313" key="1">
    <source>
        <dbReference type="EMBL" id="OOK80513.1"/>
    </source>
</evidence>
<accession>A0A1V3XMR6</accession>
<sequence>MVRVDRIGEPAKFSCHTFAQTGSAALTQSEESAEQFFELQTESNKEYWRRLGVAAPDWTGKRVLDVGCGLGALSIEMAQAGPVCWASIWTRTSSHSPTARWRRNFRSCSTA</sequence>
<organism evidence="1 2">
    <name type="scientific">Mycobacterium kansasii</name>
    <dbReference type="NCBI Taxonomy" id="1768"/>
    <lineage>
        <taxon>Bacteria</taxon>
        <taxon>Bacillati</taxon>
        <taxon>Actinomycetota</taxon>
        <taxon>Actinomycetes</taxon>
        <taxon>Mycobacteriales</taxon>
        <taxon>Mycobacteriaceae</taxon>
        <taxon>Mycobacterium</taxon>
    </lineage>
</organism>
<proteinExistence type="predicted"/>
<comment type="caution">
    <text evidence="1">The sequence shown here is derived from an EMBL/GenBank/DDBJ whole genome shotgun (WGS) entry which is preliminary data.</text>
</comment>
<gene>
    <name evidence="1" type="ORF">BZL29_2796</name>
</gene>
<evidence type="ECO:0008006" key="3">
    <source>
        <dbReference type="Google" id="ProtNLM"/>
    </source>
</evidence>
<protein>
    <recommendedName>
        <fullName evidence="3">Methyltransferase domain protein</fullName>
    </recommendedName>
</protein>
<evidence type="ECO:0000313" key="2">
    <source>
        <dbReference type="Proteomes" id="UP000188532"/>
    </source>
</evidence>
<dbReference type="Gene3D" id="3.40.50.150">
    <property type="entry name" value="Vaccinia Virus protein VP39"/>
    <property type="match status" value="1"/>
</dbReference>
<dbReference type="InterPro" id="IPR029063">
    <property type="entry name" value="SAM-dependent_MTases_sf"/>
</dbReference>